<dbReference type="Pfam" id="PF00891">
    <property type="entry name" value="Methyltransf_2"/>
    <property type="match status" value="1"/>
</dbReference>
<keyword evidence="1 6" id="KW-0489">Methyltransferase</keyword>
<dbReference type="InterPro" id="IPR016461">
    <property type="entry name" value="COMT-like"/>
</dbReference>
<feature type="domain" description="O-methyltransferase C-terminal" evidence="4">
    <location>
        <begin position="178"/>
        <end position="423"/>
    </location>
</feature>
<dbReference type="GO" id="GO:0008171">
    <property type="term" value="F:O-methyltransferase activity"/>
    <property type="evidence" value="ECO:0007669"/>
    <property type="project" value="InterPro"/>
</dbReference>
<evidence type="ECO:0000259" key="4">
    <source>
        <dbReference type="Pfam" id="PF00891"/>
    </source>
</evidence>
<dbReference type="Gene3D" id="1.10.10.10">
    <property type="entry name" value="Winged helix-like DNA-binding domain superfamily/Winged helix DNA-binding domain"/>
    <property type="match status" value="1"/>
</dbReference>
<evidence type="ECO:0000256" key="2">
    <source>
        <dbReference type="ARBA" id="ARBA00022679"/>
    </source>
</evidence>
<evidence type="ECO:0000313" key="6">
    <source>
        <dbReference type="EMBL" id="KZT65014.1"/>
    </source>
</evidence>
<dbReference type="AlphaFoldDB" id="A0A165LYL4"/>
<keyword evidence="7" id="KW-1185">Reference proteome</keyword>
<dbReference type="GO" id="GO:0046983">
    <property type="term" value="F:protein dimerization activity"/>
    <property type="evidence" value="ECO:0007669"/>
    <property type="project" value="InterPro"/>
</dbReference>
<dbReference type="InterPro" id="IPR036390">
    <property type="entry name" value="WH_DNA-bd_sf"/>
</dbReference>
<reference evidence="6 7" key="1">
    <citation type="journal article" date="2016" name="Mol. Biol. Evol.">
        <title>Comparative Genomics of Early-Diverging Mushroom-Forming Fungi Provides Insights into the Origins of Lignocellulose Decay Capabilities.</title>
        <authorList>
            <person name="Nagy L.G."/>
            <person name="Riley R."/>
            <person name="Tritt A."/>
            <person name="Adam C."/>
            <person name="Daum C."/>
            <person name="Floudas D."/>
            <person name="Sun H."/>
            <person name="Yadav J.S."/>
            <person name="Pangilinan J."/>
            <person name="Larsson K.H."/>
            <person name="Matsuura K."/>
            <person name="Barry K."/>
            <person name="Labutti K."/>
            <person name="Kuo R."/>
            <person name="Ohm R.A."/>
            <person name="Bhattacharya S.S."/>
            <person name="Shirouzu T."/>
            <person name="Yoshinaga Y."/>
            <person name="Martin F.M."/>
            <person name="Grigoriev I.V."/>
            <person name="Hibbett D.S."/>
        </authorList>
    </citation>
    <scope>NUCLEOTIDE SEQUENCE [LARGE SCALE GENOMIC DNA]</scope>
    <source>
        <strain evidence="6 7">L-15889</strain>
    </source>
</reference>
<name>A0A165LYL4_9APHY</name>
<dbReference type="InterPro" id="IPR012967">
    <property type="entry name" value="COMT_dimerisation"/>
</dbReference>
<dbReference type="Gene3D" id="3.40.50.150">
    <property type="entry name" value="Vaccinia Virus protein VP39"/>
    <property type="match status" value="1"/>
</dbReference>
<organism evidence="6 7">
    <name type="scientific">Daedalea quercina L-15889</name>
    <dbReference type="NCBI Taxonomy" id="1314783"/>
    <lineage>
        <taxon>Eukaryota</taxon>
        <taxon>Fungi</taxon>
        <taxon>Dikarya</taxon>
        <taxon>Basidiomycota</taxon>
        <taxon>Agaricomycotina</taxon>
        <taxon>Agaricomycetes</taxon>
        <taxon>Polyporales</taxon>
        <taxon>Fomitopsis</taxon>
    </lineage>
</organism>
<evidence type="ECO:0000313" key="7">
    <source>
        <dbReference type="Proteomes" id="UP000076727"/>
    </source>
</evidence>
<gene>
    <name evidence="6" type="ORF">DAEQUDRAFT_769168</name>
</gene>
<dbReference type="GO" id="GO:0032259">
    <property type="term" value="P:methylation"/>
    <property type="evidence" value="ECO:0007669"/>
    <property type="project" value="UniProtKB-KW"/>
</dbReference>
<dbReference type="SUPFAM" id="SSF46785">
    <property type="entry name" value="Winged helix' DNA-binding domain"/>
    <property type="match status" value="1"/>
</dbReference>
<dbReference type="PANTHER" id="PTHR43712">
    <property type="entry name" value="PUTATIVE (AFU_ORTHOLOGUE AFUA_4G14580)-RELATED"/>
    <property type="match status" value="1"/>
</dbReference>
<evidence type="ECO:0000259" key="5">
    <source>
        <dbReference type="Pfam" id="PF08100"/>
    </source>
</evidence>
<evidence type="ECO:0000256" key="3">
    <source>
        <dbReference type="ARBA" id="ARBA00022691"/>
    </source>
</evidence>
<dbReference type="Pfam" id="PF08100">
    <property type="entry name" value="Dimerisation"/>
    <property type="match status" value="1"/>
</dbReference>
<dbReference type="OrthoDB" id="1606438at2759"/>
<accession>A0A165LYL4</accession>
<dbReference type="InterPro" id="IPR029063">
    <property type="entry name" value="SAM-dependent_MTases_sf"/>
</dbReference>
<dbReference type="EMBL" id="KV429113">
    <property type="protein sequence ID" value="KZT65014.1"/>
    <property type="molecule type" value="Genomic_DNA"/>
</dbReference>
<dbReference type="InterPro" id="IPR036388">
    <property type="entry name" value="WH-like_DNA-bd_sf"/>
</dbReference>
<sequence length="445" mass="48938">MPSASDRIAALRSLISLLTDASEAVIKEWKATDARGVDGLANASLPSPELFDARRILIGACNMCIDIVDDPLNRIMDINFAYTAGRALYLAVQTNIPDILENKPATEGIAVSELSRRIGAREAELGRMLRLLSTRGIFVEVRHDHFTNSHIGRVLVNNKPAQSMVLLAGMEPSFQIMQHLPAAVLDTTSARTPFQRAMGVDIGYFDYFAQDAKEEDGSLPKNPVLDIFSMAMLGYNQISSAALIADFPWASQGNATVVDVGGGMGSMTMKLAKSFPHLQLVVQDLPATIEQAKAMWQVEYAEAIDTGRVRLMEHNFFAEQPVKGADIYLLRFILHDWPDDKCIAILSRLREAMSPGSRVLVADMLIHPTSGSASLKNAPKPLPANYGLPHLNKNYMDIVMFALYGGKERTPEQFAHNAEQAGLKIEKIWECRGPLSIIEMSSSRI</sequence>
<keyword evidence="3" id="KW-0949">S-adenosyl-L-methionine</keyword>
<protein>
    <submittedName>
        <fullName evidence="6">S-adenosyl-L-methionine-dependent methyltransferase</fullName>
    </submittedName>
</protein>
<keyword evidence="2 6" id="KW-0808">Transferase</keyword>
<feature type="domain" description="O-methyltransferase dimerisation" evidence="5">
    <location>
        <begin position="77"/>
        <end position="157"/>
    </location>
</feature>
<proteinExistence type="predicted"/>
<dbReference type="SUPFAM" id="SSF53335">
    <property type="entry name" value="S-adenosyl-L-methionine-dependent methyltransferases"/>
    <property type="match status" value="1"/>
</dbReference>
<dbReference type="PANTHER" id="PTHR43712:SF2">
    <property type="entry name" value="O-METHYLTRANSFERASE CICE"/>
    <property type="match status" value="1"/>
</dbReference>
<dbReference type="InterPro" id="IPR001077">
    <property type="entry name" value="COMT_C"/>
</dbReference>
<evidence type="ECO:0000256" key="1">
    <source>
        <dbReference type="ARBA" id="ARBA00022603"/>
    </source>
</evidence>
<dbReference type="PROSITE" id="PS51683">
    <property type="entry name" value="SAM_OMT_II"/>
    <property type="match status" value="1"/>
</dbReference>
<dbReference type="Proteomes" id="UP000076727">
    <property type="component" value="Unassembled WGS sequence"/>
</dbReference>